<reference evidence="1" key="1">
    <citation type="submission" date="2020-05" db="EMBL/GenBank/DDBJ databases">
        <title>Large-scale comparative analyses of tick genomes elucidate their genetic diversity and vector capacities.</title>
        <authorList>
            <person name="Jia N."/>
            <person name="Wang J."/>
            <person name="Shi W."/>
            <person name="Du L."/>
            <person name="Sun Y."/>
            <person name="Zhan W."/>
            <person name="Jiang J."/>
            <person name="Wang Q."/>
            <person name="Zhang B."/>
            <person name="Ji P."/>
            <person name="Sakyi L.B."/>
            <person name="Cui X."/>
            <person name="Yuan T."/>
            <person name="Jiang B."/>
            <person name="Yang W."/>
            <person name="Lam T.T.-Y."/>
            <person name="Chang Q."/>
            <person name="Ding S."/>
            <person name="Wang X."/>
            <person name="Zhu J."/>
            <person name="Ruan X."/>
            <person name="Zhao L."/>
            <person name="Wei J."/>
            <person name="Que T."/>
            <person name="Du C."/>
            <person name="Cheng J."/>
            <person name="Dai P."/>
            <person name="Han X."/>
            <person name="Huang E."/>
            <person name="Gao Y."/>
            <person name="Liu J."/>
            <person name="Shao H."/>
            <person name="Ye R."/>
            <person name="Li L."/>
            <person name="Wei W."/>
            <person name="Wang X."/>
            <person name="Wang C."/>
            <person name="Yang T."/>
            <person name="Huo Q."/>
            <person name="Li W."/>
            <person name="Guo W."/>
            <person name="Chen H."/>
            <person name="Zhou L."/>
            <person name="Ni X."/>
            <person name="Tian J."/>
            <person name="Zhou Y."/>
            <person name="Sheng Y."/>
            <person name="Liu T."/>
            <person name="Pan Y."/>
            <person name="Xia L."/>
            <person name="Li J."/>
            <person name="Zhao F."/>
            <person name="Cao W."/>
        </authorList>
    </citation>
    <scope>NUCLEOTIDE SEQUENCE</scope>
    <source>
        <strain evidence="1">Hyas-2018</strain>
    </source>
</reference>
<evidence type="ECO:0000313" key="2">
    <source>
        <dbReference type="Proteomes" id="UP000821845"/>
    </source>
</evidence>
<dbReference type="Proteomes" id="UP000821845">
    <property type="component" value="Chromosome 11"/>
</dbReference>
<protein>
    <submittedName>
        <fullName evidence="1">Uncharacterized protein</fullName>
    </submittedName>
</protein>
<accession>A0ACB7T0L6</accession>
<evidence type="ECO:0000313" key="1">
    <source>
        <dbReference type="EMBL" id="KAH6940460.1"/>
    </source>
</evidence>
<sequence>MAARRSYASLVLCGLSWSLVLGWASSLESGGSRSSANDSATGQELTGLHVPYKDQVSNDTDVLIFTPPHRVDVQENEDVVVQVSFAIPGNRTVSLVSADTGVATVDLSKVYLDSEVNGTGFNFTVRGVFVSYTKIHLETCLLENNVETNCTESSYLVAVLRSPTVLQQTFPYLIGTIVSINYITMGCQIDLKLIGDTLKKPLAPLLGIACQFLFMPLVSYGVGLLLLENALMRFGIFMLGCSPGGNSSNLWTLIFNGDVALSVTMTFVSTIASVGMMPLWVFILGRHMSPETGVLSIPFTNIIGSLIGLAIPLAIGMIIHRFKPTWAVALTKYIKPITIIVLIAILVLSVTVNQYIFLLMTWKALLCGALVSWSAYLFGALAAFVGRLNRAQIIAVAIEIAFQNSGIAVVILYTSLSLPDADLVIVPVVCQTILQGVPLYVLYTAKRIKSCVSKRLHPEEKQVPESVSTEPEVETGLCPAKVCVGDARNSAMPGKDALELRDVVTECEEKKSRL</sequence>
<gene>
    <name evidence="1" type="ORF">HPB50_000067</name>
</gene>
<keyword evidence="2" id="KW-1185">Reference proteome</keyword>
<comment type="caution">
    <text evidence="1">The sequence shown here is derived from an EMBL/GenBank/DDBJ whole genome shotgun (WGS) entry which is preliminary data.</text>
</comment>
<organism evidence="1 2">
    <name type="scientific">Hyalomma asiaticum</name>
    <name type="common">Tick</name>
    <dbReference type="NCBI Taxonomy" id="266040"/>
    <lineage>
        <taxon>Eukaryota</taxon>
        <taxon>Metazoa</taxon>
        <taxon>Ecdysozoa</taxon>
        <taxon>Arthropoda</taxon>
        <taxon>Chelicerata</taxon>
        <taxon>Arachnida</taxon>
        <taxon>Acari</taxon>
        <taxon>Parasitiformes</taxon>
        <taxon>Ixodida</taxon>
        <taxon>Ixodoidea</taxon>
        <taxon>Ixodidae</taxon>
        <taxon>Hyalomminae</taxon>
        <taxon>Hyalomma</taxon>
    </lineage>
</organism>
<name>A0ACB7T0L6_HYAAI</name>
<proteinExistence type="predicted"/>
<dbReference type="EMBL" id="CM023491">
    <property type="protein sequence ID" value="KAH6940460.1"/>
    <property type="molecule type" value="Genomic_DNA"/>
</dbReference>